<sequence>MSGSSLPLVARLLSGFCHDHGLALQLDAGLGHAGYIEAPNGRRSCFIGTRFDLNPMGASELVKDKAYTAEFLRRNGLPTPDDTLLLAAAYRDRLYRARPEYLAGAYQGPDMAEAFATKTGFPLYLKPNTGSGGKDVERVDNSSALSLALARLSETHETLLLQQAVTGADLRLVCLDGRILCALLRQPATLTGDGVTDLRTLVQQKKRTDADLARIERHLMSTGRALTECPEAGEDVTLLPLTNLSAGGTATLLHPDKLSISLKEACLSAGRTFGLRYYAVDLIAQVPEHVDAPFHILEINSAPGLAELHRQGGTSAALAEEIYQEVFLAIKRDLLED</sequence>
<dbReference type="GO" id="GO:0046872">
    <property type="term" value="F:metal ion binding"/>
    <property type="evidence" value="ECO:0007669"/>
    <property type="project" value="InterPro"/>
</dbReference>
<name>A0A939EQI2_9HYPH</name>
<keyword evidence="1" id="KW-0067">ATP-binding</keyword>
<gene>
    <name evidence="3" type="ORF">J0X15_15645</name>
</gene>
<dbReference type="GO" id="GO:0018169">
    <property type="term" value="F:ribosomal S6-glutamic acid ligase activity"/>
    <property type="evidence" value="ECO:0007669"/>
    <property type="project" value="TreeGrafter"/>
</dbReference>
<dbReference type="InterPro" id="IPR013815">
    <property type="entry name" value="ATP_grasp_subdomain_1"/>
</dbReference>
<evidence type="ECO:0000259" key="2">
    <source>
        <dbReference type="PROSITE" id="PS50975"/>
    </source>
</evidence>
<dbReference type="EMBL" id="JAFLNF010000007">
    <property type="protein sequence ID" value="MBO0346663.1"/>
    <property type="molecule type" value="Genomic_DNA"/>
</dbReference>
<dbReference type="AlphaFoldDB" id="A0A939EQI2"/>
<dbReference type="GO" id="GO:0005737">
    <property type="term" value="C:cytoplasm"/>
    <property type="evidence" value="ECO:0007669"/>
    <property type="project" value="TreeGrafter"/>
</dbReference>
<keyword evidence="4" id="KW-1185">Reference proteome</keyword>
<evidence type="ECO:0000313" key="4">
    <source>
        <dbReference type="Proteomes" id="UP000664779"/>
    </source>
</evidence>
<protein>
    <recommendedName>
        <fullName evidence="2">ATP-grasp domain-containing protein</fullName>
    </recommendedName>
</protein>
<organism evidence="3 4">
    <name type="scientific">Roseibium limicola</name>
    <dbReference type="NCBI Taxonomy" id="2816037"/>
    <lineage>
        <taxon>Bacteria</taxon>
        <taxon>Pseudomonadati</taxon>
        <taxon>Pseudomonadota</taxon>
        <taxon>Alphaproteobacteria</taxon>
        <taxon>Hyphomicrobiales</taxon>
        <taxon>Stappiaceae</taxon>
        <taxon>Roseibium</taxon>
    </lineage>
</organism>
<dbReference type="GO" id="GO:0005524">
    <property type="term" value="F:ATP binding"/>
    <property type="evidence" value="ECO:0007669"/>
    <property type="project" value="UniProtKB-UniRule"/>
</dbReference>
<dbReference type="Gene3D" id="3.30.470.20">
    <property type="entry name" value="ATP-grasp fold, B domain"/>
    <property type="match status" value="1"/>
</dbReference>
<comment type="caution">
    <text evidence="3">The sequence shown here is derived from an EMBL/GenBank/DDBJ whole genome shotgun (WGS) entry which is preliminary data.</text>
</comment>
<dbReference type="InterPro" id="IPR011761">
    <property type="entry name" value="ATP-grasp"/>
</dbReference>
<dbReference type="GO" id="GO:0009432">
    <property type="term" value="P:SOS response"/>
    <property type="evidence" value="ECO:0007669"/>
    <property type="project" value="TreeGrafter"/>
</dbReference>
<evidence type="ECO:0000313" key="3">
    <source>
        <dbReference type="EMBL" id="MBO0346663.1"/>
    </source>
</evidence>
<dbReference type="RefSeq" id="WP_206942686.1">
    <property type="nucleotide sequence ID" value="NZ_JAFLNF010000007.1"/>
</dbReference>
<dbReference type="Gene3D" id="3.30.1490.20">
    <property type="entry name" value="ATP-grasp fold, A domain"/>
    <property type="match status" value="1"/>
</dbReference>
<accession>A0A939EQI2</accession>
<proteinExistence type="predicted"/>
<dbReference type="SUPFAM" id="SSF56059">
    <property type="entry name" value="Glutathione synthetase ATP-binding domain-like"/>
    <property type="match status" value="1"/>
</dbReference>
<keyword evidence="1" id="KW-0547">Nucleotide-binding</keyword>
<dbReference type="PANTHER" id="PTHR21621">
    <property type="entry name" value="RIBOSOMAL PROTEIN S6 MODIFICATION PROTEIN"/>
    <property type="match status" value="1"/>
</dbReference>
<dbReference type="PROSITE" id="PS50975">
    <property type="entry name" value="ATP_GRASP"/>
    <property type="match status" value="1"/>
</dbReference>
<feature type="domain" description="ATP-grasp" evidence="2">
    <location>
        <begin position="69"/>
        <end position="331"/>
    </location>
</feature>
<reference evidence="3" key="1">
    <citation type="submission" date="2021-03" db="EMBL/GenBank/DDBJ databases">
        <title>Roseibium sp. CAU 1637 isolated from Incheon.</title>
        <authorList>
            <person name="Kim W."/>
        </authorList>
    </citation>
    <scope>NUCLEOTIDE SEQUENCE</scope>
    <source>
        <strain evidence="3">CAU 1637</strain>
    </source>
</reference>
<evidence type="ECO:0000256" key="1">
    <source>
        <dbReference type="PROSITE-ProRule" id="PRU00409"/>
    </source>
</evidence>
<dbReference type="Proteomes" id="UP000664779">
    <property type="component" value="Unassembled WGS sequence"/>
</dbReference>
<dbReference type="PANTHER" id="PTHR21621:SF0">
    <property type="entry name" value="BETA-CITRYLGLUTAMATE SYNTHASE B-RELATED"/>
    <property type="match status" value="1"/>
</dbReference>